<proteinExistence type="predicted"/>
<evidence type="ECO:0000313" key="2">
    <source>
        <dbReference type="Proteomes" id="UP000229749"/>
    </source>
</evidence>
<accession>A0A2M7XH47</accession>
<evidence type="ECO:0000313" key="1">
    <source>
        <dbReference type="EMBL" id="PJA47210.1"/>
    </source>
</evidence>
<reference evidence="2" key="1">
    <citation type="submission" date="2017-09" db="EMBL/GenBank/DDBJ databases">
        <title>Depth-based differentiation of microbial function through sediment-hosted aquifers and enrichment of novel symbionts in the deep terrestrial subsurface.</title>
        <authorList>
            <person name="Probst A.J."/>
            <person name="Ladd B."/>
            <person name="Jarett J.K."/>
            <person name="Geller-Mcgrath D.E."/>
            <person name="Sieber C.M.K."/>
            <person name="Emerson J.B."/>
            <person name="Anantharaman K."/>
            <person name="Thomas B.C."/>
            <person name="Malmstrom R."/>
            <person name="Stieglmeier M."/>
            <person name="Klingl A."/>
            <person name="Woyke T."/>
            <person name="Ryan C.M."/>
            <person name="Banfield J.F."/>
        </authorList>
    </citation>
    <scope>NUCLEOTIDE SEQUENCE [LARGE SCALE GENOMIC DNA]</scope>
</reference>
<comment type="caution">
    <text evidence="1">The sequence shown here is derived from an EMBL/GenBank/DDBJ whole genome shotgun (WGS) entry which is preliminary data.</text>
</comment>
<gene>
    <name evidence="1" type="ORF">CO172_02615</name>
</gene>
<dbReference type="Proteomes" id="UP000229749">
    <property type="component" value="Unassembled WGS sequence"/>
</dbReference>
<dbReference type="EMBL" id="PFWS01000041">
    <property type="protein sequence ID" value="PJA47210.1"/>
    <property type="molecule type" value="Genomic_DNA"/>
</dbReference>
<name>A0A2M7XH47_9BACT</name>
<dbReference type="AlphaFoldDB" id="A0A2M7XH47"/>
<organism evidence="1 2">
    <name type="scientific">Candidatus Uhrbacteria bacterium CG_4_9_14_3_um_filter_36_7</name>
    <dbReference type="NCBI Taxonomy" id="1975033"/>
    <lineage>
        <taxon>Bacteria</taxon>
        <taxon>Candidatus Uhriibacteriota</taxon>
    </lineage>
</organism>
<protein>
    <submittedName>
        <fullName evidence="1">Uncharacterized protein</fullName>
    </submittedName>
</protein>
<sequence>METGEYLRILNVGYENAVNFCFNNYESKHLEHRWIKIYIEIERDGEMIDGSFDAVYEDRTKIPDILKGCLELVYKQSLIFPPLRGREFVVIQASIQIPIYFEDLTTQEYWEVVDGQIGREIVSCFFHETADLGSELKIYFELDKSGKVEEGSVYVAAFDMKIRHKVQKWVLF</sequence>